<dbReference type="InterPro" id="IPR028229">
    <property type="entry name" value="Integrase_rpt"/>
</dbReference>
<evidence type="ECO:0000313" key="2">
    <source>
        <dbReference type="Proteomes" id="UP000229056"/>
    </source>
</evidence>
<sequence length="143" mass="16995">MLIYKVTRVTIVHFNVITRKELIEMGRPRSRRIFYTNWQEASVATRKLGITSYLDYKRRYKEDARLPSNPNTFYSDFPGRPMFLRGESKNIYSTWQEASVVAKKLGIVKCLDYNRRHKEDARLPSNPNTFYSDFPGWKIFLSK</sequence>
<name>A0A2H0W3C6_9BACT</name>
<dbReference type="Proteomes" id="UP000229056">
    <property type="component" value="Unassembled WGS sequence"/>
</dbReference>
<organism evidence="1 2">
    <name type="scientific">Candidatus Buchananbacteria bacterium CG10_big_fil_rev_8_21_14_0_10_33_19</name>
    <dbReference type="NCBI Taxonomy" id="1974525"/>
    <lineage>
        <taxon>Bacteria</taxon>
        <taxon>Candidatus Buchananiibacteriota</taxon>
    </lineage>
</organism>
<dbReference type="EMBL" id="PEZY01000012">
    <property type="protein sequence ID" value="PIS05858.1"/>
    <property type="molecule type" value="Genomic_DNA"/>
</dbReference>
<comment type="caution">
    <text evidence="1">The sequence shown here is derived from an EMBL/GenBank/DDBJ whole genome shotgun (WGS) entry which is preliminary data.</text>
</comment>
<evidence type="ECO:0000313" key="1">
    <source>
        <dbReference type="EMBL" id="PIS05858.1"/>
    </source>
</evidence>
<gene>
    <name evidence="1" type="ORF">COT80_03770</name>
</gene>
<dbReference type="Pfam" id="PF14882">
    <property type="entry name" value="INT_rpt"/>
    <property type="match status" value="2"/>
</dbReference>
<proteinExistence type="predicted"/>
<protein>
    <submittedName>
        <fullName evidence="1">Uncharacterized protein</fullName>
    </submittedName>
</protein>
<accession>A0A2H0W3C6</accession>
<dbReference type="AlphaFoldDB" id="A0A2H0W3C6"/>
<reference evidence="2" key="1">
    <citation type="submission" date="2017-09" db="EMBL/GenBank/DDBJ databases">
        <title>Depth-based differentiation of microbial function through sediment-hosted aquifers and enrichment of novel symbionts in the deep terrestrial subsurface.</title>
        <authorList>
            <person name="Probst A.J."/>
            <person name="Ladd B."/>
            <person name="Jarett J.K."/>
            <person name="Geller-Mcgrath D.E."/>
            <person name="Sieber C.M.K."/>
            <person name="Emerson J.B."/>
            <person name="Anantharaman K."/>
            <person name="Thomas B.C."/>
            <person name="Malmstrom R."/>
            <person name="Stieglmeier M."/>
            <person name="Klingl A."/>
            <person name="Woyke T."/>
            <person name="Ryan C.M."/>
            <person name="Banfield J.F."/>
        </authorList>
    </citation>
    <scope>NUCLEOTIDE SEQUENCE [LARGE SCALE GENOMIC DNA]</scope>
</reference>